<protein>
    <submittedName>
        <fullName evidence="1">Uncharacterized protein</fullName>
    </submittedName>
</protein>
<gene>
    <name evidence="1" type="ORF">KIH27_01805</name>
</gene>
<sequence>MGLILGELFTQGLQPVELTDTDVIAWNGTPADWQLRIHRWVEQHQHLPRLGECCWLRDPAAALAAMPVNARVDQVITDRASYRNAVELDLRYIDDRPVTVQSIFRSAATVLRWLTVPGNEPDKPRAWHDVVHVVDLMLNEFFDHCVVVGDTEDEPPEPEPADALFVPWPYVSELAPWPGTRVDWLERIHRWADEHRRYPGQDEIGVLYLPGKE</sequence>
<dbReference type="Proteomes" id="UP001519535">
    <property type="component" value="Unassembled WGS sequence"/>
</dbReference>
<proteinExistence type="predicted"/>
<dbReference type="RefSeq" id="WP_214091208.1">
    <property type="nucleotide sequence ID" value="NZ_JAHCLR010000003.1"/>
</dbReference>
<evidence type="ECO:0000313" key="1">
    <source>
        <dbReference type="EMBL" id="MBS9532319.1"/>
    </source>
</evidence>
<reference evidence="1 2" key="1">
    <citation type="submission" date="2021-05" db="EMBL/GenBank/DDBJ databases">
        <title>Mycobacterium acidophilum sp. nov., an extremely acid-tolerant member of the genus Mycobacterium.</title>
        <authorList>
            <person name="Xia J."/>
        </authorList>
    </citation>
    <scope>NUCLEOTIDE SEQUENCE [LARGE SCALE GENOMIC DNA]</scope>
    <source>
        <strain evidence="1 2">M1</strain>
    </source>
</reference>
<keyword evidence="2" id="KW-1185">Reference proteome</keyword>
<evidence type="ECO:0000313" key="2">
    <source>
        <dbReference type="Proteomes" id="UP001519535"/>
    </source>
</evidence>
<comment type="caution">
    <text evidence="1">The sequence shown here is derived from an EMBL/GenBank/DDBJ whole genome shotgun (WGS) entry which is preliminary data.</text>
</comment>
<name>A0ABS5RDR4_9MYCO</name>
<organism evidence="1 2">
    <name type="scientific">Mycolicibacter acidiphilus</name>
    <dbReference type="NCBI Taxonomy" id="2835306"/>
    <lineage>
        <taxon>Bacteria</taxon>
        <taxon>Bacillati</taxon>
        <taxon>Actinomycetota</taxon>
        <taxon>Actinomycetes</taxon>
        <taxon>Mycobacteriales</taxon>
        <taxon>Mycobacteriaceae</taxon>
        <taxon>Mycolicibacter</taxon>
    </lineage>
</organism>
<accession>A0ABS5RDR4</accession>
<dbReference type="EMBL" id="JAHCLR010000003">
    <property type="protein sequence ID" value="MBS9532319.1"/>
    <property type="molecule type" value="Genomic_DNA"/>
</dbReference>